<evidence type="ECO:0000313" key="1">
    <source>
        <dbReference type="EMBL" id="GAN77354.1"/>
    </source>
</evidence>
<organism evidence="1 2">
    <name type="scientific">Acidisphaera rubrifaciens HS-AP3</name>
    <dbReference type="NCBI Taxonomy" id="1231350"/>
    <lineage>
        <taxon>Bacteria</taxon>
        <taxon>Pseudomonadati</taxon>
        <taxon>Pseudomonadota</taxon>
        <taxon>Alphaproteobacteria</taxon>
        <taxon>Acetobacterales</taxon>
        <taxon>Acetobacteraceae</taxon>
        <taxon>Acidisphaera</taxon>
    </lineage>
</organism>
<dbReference type="EMBL" id="BANB01000289">
    <property type="protein sequence ID" value="GAN77354.1"/>
    <property type="molecule type" value="Genomic_DNA"/>
</dbReference>
<dbReference type="RefSeq" id="WP_048861390.1">
    <property type="nucleotide sequence ID" value="NZ_BANB01000289.1"/>
</dbReference>
<reference evidence="1 2" key="1">
    <citation type="submission" date="2012-11" db="EMBL/GenBank/DDBJ databases">
        <title>Whole genome sequence of Acidisphaera rubrifaciens HS-AP3.</title>
        <authorList>
            <person name="Azuma Y."/>
            <person name="Higashiura N."/>
            <person name="Hirakawa H."/>
            <person name="Matsushita K."/>
        </authorList>
    </citation>
    <scope>NUCLEOTIDE SEQUENCE [LARGE SCALE GENOMIC DNA]</scope>
    <source>
        <strain evidence="1 2">HS-AP3</strain>
    </source>
</reference>
<protein>
    <submittedName>
        <fullName evidence="1">Uncharacterized protein</fullName>
    </submittedName>
</protein>
<evidence type="ECO:0000313" key="2">
    <source>
        <dbReference type="Proteomes" id="UP000032680"/>
    </source>
</evidence>
<comment type="caution">
    <text evidence="1">The sequence shown here is derived from an EMBL/GenBank/DDBJ whole genome shotgun (WGS) entry which is preliminary data.</text>
</comment>
<sequence>MPYETLLRLDFGDPGGDPSGLLAGWEAPSEGRRWARGRRSRVILPRPPGEDGVLLAAVVDPYVMPAVLPQQTLRVLANGRTLRLMRPSRRTVVLGRIDAATLDLAPSLEIGFEHPDIVQPNMVSSSSDSAGYSIGVLSLALLRDGPAARPATVRAAPAGPPPPVPDALDDTQLLMQFASIGDNCEFGMAQRAAGAEPSDLLRFAGSEPAGLLRAFEEDFACIADPGYLDFDIHANGTLREYILHLRRYTLDMHTRVLEGSMPVERLIGREIKKLSLLHRLLLEDLATARRIFVYKRNDGADPGFVAALHRALQRHGRNALLVVSLSDAAHPPGTVEPVGDDLYRGYIDRLSRYDNAASPPSPVWLDLCRRCYALWHARRHGAQVAAA</sequence>
<name>A0A0D6P911_9PROT</name>
<dbReference type="Proteomes" id="UP000032680">
    <property type="component" value="Unassembled WGS sequence"/>
</dbReference>
<accession>A0A0D6P911</accession>
<dbReference type="AlphaFoldDB" id="A0A0D6P911"/>
<dbReference type="OrthoDB" id="9133362at2"/>
<proteinExistence type="predicted"/>
<gene>
    <name evidence="1" type="ORF">Asru_0289_04</name>
</gene>
<keyword evidence="2" id="KW-1185">Reference proteome</keyword>